<feature type="coiled-coil region" evidence="1">
    <location>
        <begin position="1"/>
        <end position="42"/>
    </location>
</feature>
<dbReference type="AlphaFoldDB" id="A0AAU2A7P2"/>
<dbReference type="InterPro" id="IPR009636">
    <property type="entry name" value="SCAF"/>
</dbReference>
<dbReference type="EMBL" id="CP108222">
    <property type="protein sequence ID" value="WTT20598.1"/>
    <property type="molecule type" value="Genomic_DNA"/>
</dbReference>
<proteinExistence type="predicted"/>
<evidence type="ECO:0000256" key="1">
    <source>
        <dbReference type="SAM" id="Coils"/>
    </source>
</evidence>
<sequence>MEDTQNELEQMRAALKKANEEAKTARHERNALQEQLQTAQADSERFRTGYIQMKAERTLSEAGVSNGKAAKFLDYSKVTVMDTGDLEGLAEQLETLKEDLPELFAPDRPNGIRGADAANKQEIRPTKSTANAVVDAWRNR</sequence>
<evidence type="ECO:0000313" key="2">
    <source>
        <dbReference type="EMBL" id="WTT20598.1"/>
    </source>
</evidence>
<dbReference type="Pfam" id="PF06810">
    <property type="entry name" value="Phage_scaffold"/>
    <property type="match status" value="1"/>
</dbReference>
<accession>A0AAU2A7P2</accession>
<protein>
    <submittedName>
        <fullName evidence="2">Phage scaffolding protein</fullName>
    </submittedName>
</protein>
<organism evidence="2">
    <name type="scientific">Streptomyces sp. NBC_00093</name>
    <dbReference type="NCBI Taxonomy" id="2975649"/>
    <lineage>
        <taxon>Bacteria</taxon>
        <taxon>Bacillati</taxon>
        <taxon>Actinomycetota</taxon>
        <taxon>Actinomycetes</taxon>
        <taxon>Kitasatosporales</taxon>
        <taxon>Streptomycetaceae</taxon>
        <taxon>Streptomyces</taxon>
    </lineage>
</organism>
<name>A0AAU2A7P2_9ACTN</name>
<reference evidence="2" key="1">
    <citation type="submission" date="2022-10" db="EMBL/GenBank/DDBJ databases">
        <title>The complete genomes of actinobacterial strains from the NBC collection.</title>
        <authorList>
            <person name="Joergensen T.S."/>
            <person name="Alvarez Arevalo M."/>
            <person name="Sterndorff E.B."/>
            <person name="Faurdal D."/>
            <person name="Vuksanovic O."/>
            <person name="Mourched A.-S."/>
            <person name="Charusanti P."/>
            <person name="Shaw S."/>
            <person name="Blin K."/>
            <person name="Weber T."/>
        </authorList>
    </citation>
    <scope>NUCLEOTIDE SEQUENCE</scope>
    <source>
        <strain evidence="2">NBC_00093</strain>
    </source>
</reference>
<gene>
    <name evidence="2" type="ORF">OHA22_36270</name>
</gene>
<keyword evidence="1" id="KW-0175">Coiled coil</keyword>